<evidence type="ECO:0000313" key="13">
    <source>
        <dbReference type="Proteomes" id="UP000008068"/>
    </source>
</evidence>
<dbReference type="PROSITE" id="PS51030">
    <property type="entry name" value="NUCLEAR_REC_DBD_2"/>
    <property type="match status" value="1"/>
</dbReference>
<evidence type="ECO:0000256" key="3">
    <source>
        <dbReference type="ARBA" id="ARBA00022771"/>
    </source>
</evidence>
<evidence type="ECO:0000256" key="6">
    <source>
        <dbReference type="ARBA" id="ARBA00023125"/>
    </source>
</evidence>
<evidence type="ECO:0000256" key="4">
    <source>
        <dbReference type="ARBA" id="ARBA00022833"/>
    </source>
</evidence>
<dbReference type="InParanoid" id="G0N053"/>
<dbReference type="PANTHER" id="PTHR45886">
    <property type="entry name" value="NUCLEAR HORMONE RECEPTOR FAMILY-RELATED-RELATED"/>
    <property type="match status" value="1"/>
</dbReference>
<name>G0N053_CAEBE</name>
<dbReference type="SMART" id="SM00399">
    <property type="entry name" value="ZnF_C4"/>
    <property type="match status" value="1"/>
</dbReference>
<keyword evidence="2" id="KW-0479">Metal-binding</keyword>
<dbReference type="Gene3D" id="1.10.565.10">
    <property type="entry name" value="Retinoid X Receptor"/>
    <property type="match status" value="1"/>
</dbReference>
<accession>G0N053</accession>
<evidence type="ECO:0000256" key="9">
    <source>
        <dbReference type="ARBA" id="ARBA00023242"/>
    </source>
</evidence>
<organism evidence="13">
    <name type="scientific">Caenorhabditis brenneri</name>
    <name type="common">Nematode worm</name>
    <dbReference type="NCBI Taxonomy" id="135651"/>
    <lineage>
        <taxon>Eukaryota</taxon>
        <taxon>Metazoa</taxon>
        <taxon>Ecdysozoa</taxon>
        <taxon>Nematoda</taxon>
        <taxon>Chromadorea</taxon>
        <taxon>Rhabditida</taxon>
        <taxon>Rhabditina</taxon>
        <taxon>Rhabditomorpha</taxon>
        <taxon>Rhabditoidea</taxon>
        <taxon>Rhabditidae</taxon>
        <taxon>Peloderinae</taxon>
        <taxon>Caenorhabditis</taxon>
    </lineage>
</organism>
<keyword evidence="5" id="KW-0805">Transcription regulation</keyword>
<keyword evidence="3" id="KW-0863">Zinc-finger</keyword>
<comment type="similarity">
    <text evidence="1">Belongs to the nuclear hormone receptor family.</text>
</comment>
<protein>
    <submittedName>
        <fullName evidence="12">Uncharacterized protein</fullName>
    </submittedName>
</protein>
<evidence type="ECO:0000313" key="12">
    <source>
        <dbReference type="EMBL" id="EGT48978.1"/>
    </source>
</evidence>
<dbReference type="Proteomes" id="UP000008068">
    <property type="component" value="Unassembled WGS sequence"/>
</dbReference>
<dbReference type="OMA" id="FSHRICQ"/>
<gene>
    <name evidence="12" type="ORF">CAEBREN_00267</name>
</gene>
<keyword evidence="7" id="KW-0804">Transcription</keyword>
<reference evidence="13" key="1">
    <citation type="submission" date="2011-07" db="EMBL/GenBank/DDBJ databases">
        <authorList>
            <consortium name="Caenorhabditis brenneri Sequencing and Analysis Consortium"/>
            <person name="Wilson R.K."/>
        </authorList>
    </citation>
    <scope>NUCLEOTIDE SEQUENCE [LARGE SCALE GENOMIC DNA]</scope>
    <source>
        <strain evidence="13">PB2801</strain>
    </source>
</reference>
<dbReference type="STRING" id="135651.G0N053"/>
<dbReference type="InterPro" id="IPR001628">
    <property type="entry name" value="Znf_hrmn_rcpt"/>
</dbReference>
<dbReference type="InterPro" id="IPR035500">
    <property type="entry name" value="NHR-like_dom_sf"/>
</dbReference>
<evidence type="ECO:0000259" key="11">
    <source>
        <dbReference type="PROSITE" id="PS51843"/>
    </source>
</evidence>
<dbReference type="Pfam" id="PF00105">
    <property type="entry name" value="zf-C4"/>
    <property type="match status" value="1"/>
</dbReference>
<proteinExistence type="inferred from homology"/>
<dbReference type="Gene3D" id="3.30.50.10">
    <property type="entry name" value="Erythroid Transcription Factor GATA-1, subunit A"/>
    <property type="match status" value="1"/>
</dbReference>
<dbReference type="AlphaFoldDB" id="G0N053"/>
<evidence type="ECO:0000256" key="2">
    <source>
        <dbReference type="ARBA" id="ARBA00022723"/>
    </source>
</evidence>
<dbReference type="OrthoDB" id="5789396at2759"/>
<dbReference type="EMBL" id="GL379824">
    <property type="protein sequence ID" value="EGT48978.1"/>
    <property type="molecule type" value="Genomic_DNA"/>
</dbReference>
<dbReference type="PROSITE" id="PS51843">
    <property type="entry name" value="NR_LBD"/>
    <property type="match status" value="1"/>
</dbReference>
<dbReference type="SUPFAM" id="SSF48508">
    <property type="entry name" value="Nuclear receptor ligand-binding domain"/>
    <property type="match status" value="1"/>
</dbReference>
<keyword evidence="13" id="KW-1185">Reference proteome</keyword>
<dbReference type="HOGENOM" id="CLU_007368_3_0_1"/>
<evidence type="ECO:0000256" key="5">
    <source>
        <dbReference type="ARBA" id="ARBA00023015"/>
    </source>
</evidence>
<evidence type="ECO:0000256" key="8">
    <source>
        <dbReference type="ARBA" id="ARBA00023170"/>
    </source>
</evidence>
<keyword evidence="8" id="KW-0675">Receptor</keyword>
<evidence type="ECO:0000259" key="10">
    <source>
        <dbReference type="PROSITE" id="PS51030"/>
    </source>
</evidence>
<dbReference type="eggNOG" id="ENOG502TJGY">
    <property type="taxonomic scope" value="Eukaryota"/>
</dbReference>
<keyword evidence="6" id="KW-0238">DNA-binding</keyword>
<evidence type="ECO:0000256" key="1">
    <source>
        <dbReference type="ARBA" id="ARBA00005993"/>
    </source>
</evidence>
<feature type="domain" description="NR LBD" evidence="11">
    <location>
        <begin position="74"/>
        <end position="330"/>
    </location>
</feature>
<keyword evidence="9" id="KW-0539">Nucleus</keyword>
<dbReference type="InterPro" id="IPR013088">
    <property type="entry name" value="Znf_NHR/GATA"/>
</dbReference>
<dbReference type="SMART" id="SM00430">
    <property type="entry name" value="HOLI"/>
    <property type="match status" value="1"/>
</dbReference>
<dbReference type="PANTHER" id="PTHR45886:SF9">
    <property type="entry name" value="NR LBD DOMAIN-CONTAINING PROTEIN-RELATED"/>
    <property type="match status" value="1"/>
</dbReference>
<feature type="domain" description="Nuclear receptor" evidence="10">
    <location>
        <begin position="8"/>
        <end position="75"/>
    </location>
</feature>
<dbReference type="GO" id="GO:0003700">
    <property type="term" value="F:DNA-binding transcription factor activity"/>
    <property type="evidence" value="ECO:0007669"/>
    <property type="project" value="InterPro"/>
</dbReference>
<dbReference type="SUPFAM" id="SSF57716">
    <property type="entry name" value="Glucocorticoid receptor-like (DNA-binding domain)"/>
    <property type="match status" value="1"/>
</dbReference>
<keyword evidence="4" id="KW-0862">Zinc</keyword>
<evidence type="ECO:0000256" key="7">
    <source>
        <dbReference type="ARBA" id="ARBA00023163"/>
    </source>
</evidence>
<dbReference type="GO" id="GO:0043565">
    <property type="term" value="F:sequence-specific DNA binding"/>
    <property type="evidence" value="ECO:0007669"/>
    <property type="project" value="InterPro"/>
</dbReference>
<sequence>MNGVVEARFRCEVCRGPAFGCNYGVVCCNACKMFFRRANDPKAIIVPCHEKCSICRYCRLQRCLNAGMYWKSPTPEDKLSQILQNLLFMDSQRQNTFSFCISTENLSLDQVITAESIKNTRKPLNFLADFYDWATIDQISAIEFMKKFDFVGELKEKELKFFIKNSYVQYIMFCVAMRAVGQKRVDAAYPDGVDVFPEEIRSFYKETPQVLAKVRCPLVAKIIDLRVTREEFVLLSAVIICNPETQCYSEPSRNLIAHHRNLHASALVHHCLLQDSRFGPARFAELLSLCQSINTTFEAFGAIWIRYSMSQPNPKLGRLYMDFLEYILKK</sequence>
<dbReference type="InterPro" id="IPR000536">
    <property type="entry name" value="Nucl_hrmn_rcpt_lig-bd"/>
</dbReference>
<dbReference type="GO" id="GO:0008270">
    <property type="term" value="F:zinc ion binding"/>
    <property type="evidence" value="ECO:0007669"/>
    <property type="project" value="UniProtKB-KW"/>
</dbReference>
<dbReference type="Pfam" id="PF00104">
    <property type="entry name" value="Hormone_recep"/>
    <property type="match status" value="1"/>
</dbReference>
<dbReference type="PRINTS" id="PR00047">
    <property type="entry name" value="STROIDFINGER"/>
</dbReference>